<accession>A0A0P9Q8S4</accession>
<dbReference type="EMBL" id="LJQI01000195">
    <property type="protein sequence ID" value="KPX29778.1"/>
    <property type="molecule type" value="Genomic_DNA"/>
</dbReference>
<feature type="non-terminal residue" evidence="1">
    <location>
        <position position="1"/>
    </location>
</feature>
<dbReference type="PATRIC" id="fig|129137.4.peg.1858"/>
<name>A0A0P9Q8S4_PSEA0</name>
<protein>
    <submittedName>
        <fullName evidence="1">Uncharacterized protein</fullName>
    </submittedName>
</protein>
<sequence>LLQTFLRAGIYMTAPGICYCLEISLNGTTVALTFFGVLDVRGVTPNRGEGVQCLSASDLGRRSFFGIADHDCFCGPKQKGPTEQNAL</sequence>
<comment type="caution">
    <text evidence="1">The sequence shown here is derived from an EMBL/GenBank/DDBJ whole genome shotgun (WGS) entry which is preliminary data.</text>
</comment>
<reference evidence="1 2" key="1">
    <citation type="submission" date="2015-09" db="EMBL/GenBank/DDBJ databases">
        <title>Genome announcement of multiple Pseudomonas syringae strains.</title>
        <authorList>
            <person name="Thakur S."/>
            <person name="Wang P.W."/>
            <person name="Gong Y."/>
            <person name="Weir B.S."/>
            <person name="Guttman D.S."/>
        </authorList>
    </citation>
    <scope>NUCLEOTIDE SEQUENCE [LARGE SCALE GENOMIC DNA]</scope>
    <source>
        <strain evidence="1 2">ICMP4455</strain>
    </source>
</reference>
<evidence type="ECO:0000313" key="2">
    <source>
        <dbReference type="Proteomes" id="UP000050490"/>
    </source>
</evidence>
<proteinExistence type="predicted"/>
<dbReference type="Proteomes" id="UP000050490">
    <property type="component" value="Unassembled WGS sequence"/>
</dbReference>
<dbReference type="AlphaFoldDB" id="A0A0P9Q8S4"/>
<gene>
    <name evidence="1" type="ORF">ALO70_01269</name>
</gene>
<organism evidence="1 2">
    <name type="scientific">Pseudomonas amygdali pv. eriobotryae</name>
    <dbReference type="NCBI Taxonomy" id="129137"/>
    <lineage>
        <taxon>Bacteria</taxon>
        <taxon>Pseudomonadati</taxon>
        <taxon>Pseudomonadota</taxon>
        <taxon>Gammaproteobacteria</taxon>
        <taxon>Pseudomonadales</taxon>
        <taxon>Pseudomonadaceae</taxon>
        <taxon>Pseudomonas</taxon>
        <taxon>Pseudomonas amygdali</taxon>
    </lineage>
</organism>
<evidence type="ECO:0000313" key="1">
    <source>
        <dbReference type="EMBL" id="KPX29778.1"/>
    </source>
</evidence>